<dbReference type="AlphaFoldDB" id="W5SXE8"/>
<sequence>MYIVILKIQYLNTQNRVFNFEVFICLIKYKINSMRMIEGHSFYKVSEAQEVLKSKFNYKITKSHLRYKLEVLECYIRVGNIMLIPEDFLIYLTLSLLEFKNNERYKFEIKRKIREKMPKFRKLISKVITRE</sequence>
<reference evidence="1" key="1">
    <citation type="submission" date="2013-04" db="EMBL/GenBank/DDBJ databases">
        <title>Comparative Genomics of Relapsing Fever Spirochetes.</title>
        <authorList>
            <person name="Schwan T.G."/>
            <person name="Raffel S.J."/>
            <person name="Porcella S.F."/>
            <person name="Martens C.A."/>
            <person name="Bruno D.P."/>
            <person name="Ricklefs S.M."/>
            <person name="Barbian K.B."/>
        </authorList>
    </citation>
    <scope>NUCLEOTIDE SEQUENCE</scope>
    <source>
        <strain evidence="1">Co53</strain>
        <plasmid evidence="1">unnamed</plasmid>
    </source>
</reference>
<dbReference type="HOGENOM" id="CLU_158454_0_0_12"/>
<keyword evidence="1" id="KW-0614">Plasmid</keyword>
<name>W5SXE8_9SPIR</name>
<organism evidence="1">
    <name type="scientific">Borrelia coriaceae ATCC 43381</name>
    <dbReference type="NCBI Taxonomy" id="1408429"/>
    <lineage>
        <taxon>Bacteria</taxon>
        <taxon>Pseudomonadati</taxon>
        <taxon>Spirochaetota</taxon>
        <taxon>Spirochaetia</taxon>
        <taxon>Spirochaetales</taxon>
        <taxon>Borreliaceae</taxon>
        <taxon>Borrelia</taxon>
    </lineage>
</organism>
<accession>W5SXE8</accession>
<gene>
    <name evidence="1" type="ORF">BCO_0014500</name>
</gene>
<dbReference type="EMBL" id="CP005759">
    <property type="protein sequence ID" value="AHH11585.1"/>
    <property type="molecule type" value="Genomic_DNA"/>
</dbReference>
<geneLocation type="plasmid" evidence="1">
    <name>unnamed</name>
</geneLocation>
<evidence type="ECO:0000313" key="1">
    <source>
        <dbReference type="EMBL" id="AHH11585.1"/>
    </source>
</evidence>
<proteinExistence type="predicted"/>
<protein>
    <submittedName>
        <fullName evidence="1">Uncharacterized protein</fullName>
    </submittedName>
</protein>